<evidence type="ECO:0000256" key="2">
    <source>
        <dbReference type="ARBA" id="ARBA00023235"/>
    </source>
</evidence>
<comment type="caution">
    <text evidence="6">The sequence shown here is derived from an EMBL/GenBank/DDBJ whole genome shotgun (WGS) entry which is preliminary data.</text>
</comment>
<evidence type="ECO:0000313" key="6">
    <source>
        <dbReference type="EMBL" id="ORJ62840.1"/>
    </source>
</evidence>
<feature type="domain" description="4-oxalocrotonate tautomerase-like" evidence="5">
    <location>
        <begin position="2"/>
        <end position="59"/>
    </location>
</feature>
<keyword evidence="7" id="KW-1185">Reference proteome</keyword>
<dbReference type="SUPFAM" id="SSF55331">
    <property type="entry name" value="Tautomerase/MIF"/>
    <property type="match status" value="1"/>
</dbReference>
<evidence type="ECO:0000256" key="3">
    <source>
        <dbReference type="PIRSR" id="PIRSR618191-1"/>
    </source>
</evidence>
<comment type="similarity">
    <text evidence="1 4">Belongs to the 4-oxalocrotonate tautomerase family.</text>
</comment>
<sequence length="72" mass="7910">MPFVNIKLTTGVSTEQKQELIAGVTDLLVRVLNKNPASTHVVIEEIDPENWGIRGESVARLRQRKEPGVSGS</sequence>
<dbReference type="GO" id="GO:0016853">
    <property type="term" value="F:isomerase activity"/>
    <property type="evidence" value="ECO:0007669"/>
    <property type="project" value="UniProtKB-UniRule"/>
</dbReference>
<gene>
    <name evidence="6" type="ORF">B5V00_01925</name>
</gene>
<proteinExistence type="inferred from homology"/>
<dbReference type="PANTHER" id="PTHR35530">
    <property type="entry name" value="TAUTOMERASE-RELATED"/>
    <property type="match status" value="1"/>
</dbReference>
<dbReference type="RefSeq" id="WP_085008981.1">
    <property type="nucleotide sequence ID" value="NZ_NAAD01000002.1"/>
</dbReference>
<organism evidence="6 7">
    <name type="scientific">Geothermobacter hydrogeniphilus</name>
    <dbReference type="NCBI Taxonomy" id="1969733"/>
    <lineage>
        <taxon>Bacteria</taxon>
        <taxon>Pseudomonadati</taxon>
        <taxon>Thermodesulfobacteriota</taxon>
        <taxon>Desulfuromonadia</taxon>
        <taxon>Desulfuromonadales</taxon>
        <taxon>Geothermobacteraceae</taxon>
        <taxon>Geothermobacter</taxon>
    </lineage>
</organism>
<reference evidence="6 7" key="1">
    <citation type="submission" date="2017-03" db="EMBL/GenBank/DDBJ databases">
        <title>Genome sequence of Geothermobacter sp. EPR-M, Deep-Sea Iron Reducer.</title>
        <authorList>
            <person name="Tully B."/>
            <person name="Savalia P."/>
            <person name="Abuyen K."/>
            <person name="Baughan C."/>
            <person name="Romero E."/>
            <person name="Ronkowski C."/>
            <person name="Torres B."/>
            <person name="Tremblay J."/>
            <person name="Trujillo A."/>
            <person name="Tyler M."/>
            <person name="Perez-Rodriguez I."/>
            <person name="Amend J."/>
        </authorList>
    </citation>
    <scope>NUCLEOTIDE SEQUENCE [LARGE SCALE GENOMIC DNA]</scope>
    <source>
        <strain evidence="6 7">EPR-M</strain>
    </source>
</reference>
<keyword evidence="2 4" id="KW-0413">Isomerase</keyword>
<dbReference type="Pfam" id="PF01361">
    <property type="entry name" value="Tautomerase"/>
    <property type="match status" value="1"/>
</dbReference>
<dbReference type="InterPro" id="IPR018191">
    <property type="entry name" value="4-OT"/>
</dbReference>
<dbReference type="PANTHER" id="PTHR35530:SF1">
    <property type="entry name" value="2-HYDROXYMUCONATE TAUTOMERASE"/>
    <property type="match status" value="1"/>
</dbReference>
<dbReference type="InterPro" id="IPR014347">
    <property type="entry name" value="Tautomerase/MIF_sf"/>
</dbReference>
<name>A0A1X0YC87_9BACT</name>
<dbReference type="CDD" id="cd00491">
    <property type="entry name" value="4Oxalocrotonate_Tautomerase"/>
    <property type="match status" value="1"/>
</dbReference>
<protein>
    <recommendedName>
        <fullName evidence="4">Tautomerase</fullName>
        <ecNumber evidence="4">5.3.2.-</ecNumber>
    </recommendedName>
</protein>
<evidence type="ECO:0000256" key="4">
    <source>
        <dbReference type="RuleBase" id="RU362032"/>
    </source>
</evidence>
<dbReference type="Proteomes" id="UP000193136">
    <property type="component" value="Unassembled WGS sequence"/>
</dbReference>
<feature type="active site" description="Proton acceptor; via imino nitrogen" evidence="3">
    <location>
        <position position="2"/>
    </location>
</feature>
<accession>A0A1X0YC87</accession>
<dbReference type="AlphaFoldDB" id="A0A1X0YC87"/>
<dbReference type="EMBL" id="NAAD01000002">
    <property type="protein sequence ID" value="ORJ62840.1"/>
    <property type="molecule type" value="Genomic_DNA"/>
</dbReference>
<dbReference type="Gene3D" id="3.30.429.10">
    <property type="entry name" value="Macrophage Migration Inhibitory Factor"/>
    <property type="match status" value="1"/>
</dbReference>
<evidence type="ECO:0000259" key="5">
    <source>
        <dbReference type="Pfam" id="PF01361"/>
    </source>
</evidence>
<evidence type="ECO:0000313" key="7">
    <source>
        <dbReference type="Proteomes" id="UP000193136"/>
    </source>
</evidence>
<dbReference type="NCBIfam" id="TIGR00013">
    <property type="entry name" value="taut"/>
    <property type="match status" value="1"/>
</dbReference>
<dbReference type="STRING" id="1969733.B5V00_01925"/>
<dbReference type="InterPro" id="IPR004370">
    <property type="entry name" value="4-OT-like_dom"/>
</dbReference>
<dbReference type="OrthoDB" id="9799841at2"/>
<dbReference type="EC" id="5.3.2.-" evidence="4"/>
<evidence type="ECO:0000256" key="1">
    <source>
        <dbReference type="ARBA" id="ARBA00006723"/>
    </source>
</evidence>